<accession>A0ABW8AMJ1</accession>
<evidence type="ECO:0000256" key="1">
    <source>
        <dbReference type="SAM" id="Phobius"/>
    </source>
</evidence>
<keyword evidence="1" id="KW-0812">Transmembrane</keyword>
<feature type="transmembrane region" description="Helical" evidence="1">
    <location>
        <begin position="150"/>
        <end position="169"/>
    </location>
</feature>
<protein>
    <submittedName>
        <fullName evidence="2">M50 family metallopeptidase</fullName>
    </submittedName>
</protein>
<dbReference type="InterPro" id="IPR049500">
    <property type="entry name" value="Peptidase_M50B-like"/>
</dbReference>
<comment type="caution">
    <text evidence="2">The sequence shown here is derived from an EMBL/GenBank/DDBJ whole genome shotgun (WGS) entry which is preliminary data.</text>
</comment>
<feature type="transmembrane region" description="Helical" evidence="1">
    <location>
        <begin position="215"/>
        <end position="244"/>
    </location>
</feature>
<organism evidence="2 3">
    <name type="scientific">Spongisporangium articulatum</name>
    <dbReference type="NCBI Taxonomy" id="3362603"/>
    <lineage>
        <taxon>Bacteria</taxon>
        <taxon>Bacillati</taxon>
        <taxon>Actinomycetota</taxon>
        <taxon>Actinomycetes</taxon>
        <taxon>Kineosporiales</taxon>
        <taxon>Kineosporiaceae</taxon>
        <taxon>Spongisporangium</taxon>
    </lineage>
</organism>
<gene>
    <name evidence="2" type="ORF">ACIB24_11025</name>
</gene>
<dbReference type="Pfam" id="PF13398">
    <property type="entry name" value="Peptidase_M50B"/>
    <property type="match status" value="1"/>
</dbReference>
<dbReference type="RefSeq" id="WP_398280403.1">
    <property type="nucleotide sequence ID" value="NZ_JBITLV010000003.1"/>
</dbReference>
<name>A0ABW8AMJ1_9ACTN</name>
<reference evidence="2 3" key="1">
    <citation type="submission" date="2024-10" db="EMBL/GenBank/DDBJ databases">
        <title>The Natural Products Discovery Center: Release of the First 8490 Sequenced Strains for Exploring Actinobacteria Biosynthetic Diversity.</title>
        <authorList>
            <person name="Kalkreuter E."/>
            <person name="Kautsar S.A."/>
            <person name="Yang D."/>
            <person name="Bader C.D."/>
            <person name="Teijaro C.N."/>
            <person name="Fluegel L."/>
            <person name="Davis C.M."/>
            <person name="Simpson J.R."/>
            <person name="Lauterbach L."/>
            <person name="Steele A.D."/>
            <person name="Gui C."/>
            <person name="Meng S."/>
            <person name="Li G."/>
            <person name="Viehrig K."/>
            <person name="Ye F."/>
            <person name="Su P."/>
            <person name="Kiefer A.F."/>
            <person name="Nichols A."/>
            <person name="Cepeda A.J."/>
            <person name="Yan W."/>
            <person name="Fan B."/>
            <person name="Jiang Y."/>
            <person name="Adhikari A."/>
            <person name="Zheng C.-J."/>
            <person name="Schuster L."/>
            <person name="Cowan T.M."/>
            <person name="Smanski M.J."/>
            <person name="Chevrette M.G."/>
            <person name="De Carvalho L.P.S."/>
            <person name="Shen B."/>
        </authorList>
    </citation>
    <scope>NUCLEOTIDE SEQUENCE [LARGE SCALE GENOMIC DNA]</scope>
    <source>
        <strain evidence="2 3">NPDC049639</strain>
    </source>
</reference>
<keyword evidence="1" id="KW-0472">Membrane</keyword>
<proteinExistence type="predicted"/>
<evidence type="ECO:0000313" key="2">
    <source>
        <dbReference type="EMBL" id="MFI7587595.1"/>
    </source>
</evidence>
<feature type="transmembrane region" description="Helical" evidence="1">
    <location>
        <begin position="119"/>
        <end position="143"/>
    </location>
</feature>
<dbReference type="EMBL" id="JBITLV010000003">
    <property type="protein sequence ID" value="MFI7587595.1"/>
    <property type="molecule type" value="Genomic_DNA"/>
</dbReference>
<dbReference type="Proteomes" id="UP001612915">
    <property type="component" value="Unassembled WGS sequence"/>
</dbReference>
<evidence type="ECO:0000313" key="3">
    <source>
        <dbReference type="Proteomes" id="UP001612915"/>
    </source>
</evidence>
<sequence length="245" mass="25756">MLAAERLSLIDRGGVMPDAVELFGHDVRTATLILWATLAGAVVLTGQPTTWHVLRHVVTIVHEAGHALVAVMVGRRLTGIRLHSDTSGVTVSSGRPTGPGMVLTAAAGYPAPGVLGLGLAVLIAADLTTAMLWACIVLLVLMLVNIRNAFGALSVLATAAATGAVIWWATPWVSAVYGASICWLLLVGGVRATVELQRTRRRSRSRSSDADQLARLTGVGGLFWVLVFWVVGVGCLVSAGWLLLR</sequence>
<keyword evidence="1" id="KW-1133">Transmembrane helix</keyword>
<feature type="transmembrane region" description="Helical" evidence="1">
    <location>
        <begin position="175"/>
        <end position="194"/>
    </location>
</feature>
<keyword evidence="3" id="KW-1185">Reference proteome</keyword>